<dbReference type="STRING" id="70448.A0A090N2Q6"/>
<dbReference type="GO" id="GO:0005737">
    <property type="term" value="C:cytoplasm"/>
    <property type="evidence" value="ECO:0007669"/>
    <property type="project" value="TreeGrafter"/>
</dbReference>
<dbReference type="GO" id="GO:0071218">
    <property type="term" value="P:cellular response to misfolded protein"/>
    <property type="evidence" value="ECO:0007669"/>
    <property type="project" value="TreeGrafter"/>
</dbReference>
<evidence type="ECO:0000313" key="11">
    <source>
        <dbReference type="EMBL" id="CEF96653.1"/>
    </source>
</evidence>
<dbReference type="SUPFAM" id="SSF57850">
    <property type="entry name" value="RING/U-box"/>
    <property type="match status" value="1"/>
</dbReference>
<evidence type="ECO:0000256" key="6">
    <source>
        <dbReference type="ARBA" id="ARBA00022803"/>
    </source>
</evidence>
<evidence type="ECO:0000256" key="2">
    <source>
        <dbReference type="ARBA" id="ARBA00012483"/>
    </source>
</evidence>
<dbReference type="Pfam" id="PF13432">
    <property type="entry name" value="TPR_16"/>
    <property type="match status" value="1"/>
</dbReference>
<dbReference type="CDD" id="cd16654">
    <property type="entry name" value="RING-Ubox_CHIP"/>
    <property type="match status" value="1"/>
</dbReference>
<accession>A0A454XM95</accession>
<keyword evidence="13" id="KW-1185">Reference proteome</keyword>
<keyword evidence="4" id="KW-0677">Repeat</keyword>
<organism evidence="11 13">
    <name type="scientific">Ostreococcus tauri</name>
    <name type="common">Marine green alga</name>
    <dbReference type="NCBI Taxonomy" id="70448"/>
    <lineage>
        <taxon>Eukaryota</taxon>
        <taxon>Viridiplantae</taxon>
        <taxon>Chlorophyta</taxon>
        <taxon>Mamiellophyceae</taxon>
        <taxon>Mamiellales</taxon>
        <taxon>Bathycoccaceae</taxon>
        <taxon>Ostreococcus</taxon>
    </lineage>
</organism>
<evidence type="ECO:0000313" key="12">
    <source>
        <dbReference type="EMBL" id="OUS42680.1"/>
    </source>
</evidence>
<dbReference type="EMBL" id="CAID01000001">
    <property type="protein sequence ID" value="CEF96653.1"/>
    <property type="molecule type" value="Genomic_DNA"/>
</dbReference>
<accession>A0A1Y5HZP5</accession>
<dbReference type="Gene3D" id="1.25.40.10">
    <property type="entry name" value="Tetratricopeptide repeat domain"/>
    <property type="match status" value="1"/>
</dbReference>
<dbReference type="GO" id="GO:0051087">
    <property type="term" value="F:protein-folding chaperone binding"/>
    <property type="evidence" value="ECO:0007669"/>
    <property type="project" value="TreeGrafter"/>
</dbReference>
<keyword evidence="5" id="KW-0833">Ubl conjugation pathway</keyword>
<dbReference type="FunCoup" id="A0A090N2Q6">
    <property type="interactions" value="1478"/>
</dbReference>
<dbReference type="GO" id="GO:0045862">
    <property type="term" value="P:positive regulation of proteolysis"/>
    <property type="evidence" value="ECO:0007669"/>
    <property type="project" value="TreeGrafter"/>
</dbReference>
<dbReference type="EC" id="2.3.2.27" evidence="2"/>
<evidence type="ECO:0000256" key="7">
    <source>
        <dbReference type="ARBA" id="ARBA00044534"/>
    </source>
</evidence>
<dbReference type="GO" id="GO:0006515">
    <property type="term" value="P:protein quality control for misfolded or incompletely synthesized proteins"/>
    <property type="evidence" value="ECO:0007669"/>
    <property type="project" value="TreeGrafter"/>
</dbReference>
<dbReference type="PROSITE" id="PS51698">
    <property type="entry name" value="U_BOX"/>
    <property type="match status" value="1"/>
</dbReference>
<reference evidence="11 13" key="1">
    <citation type="journal article" date="2006" name="Proc. Natl. Acad. Sci. U.S.A.">
        <title>Genome analysis of the smallest free-living eukaryote Ostreococcus tauri unveils many unique features.</title>
        <authorList>
            <person name="Derelle E."/>
            <person name="Ferraz C."/>
            <person name="Rombauts S."/>
            <person name="Rouze P."/>
            <person name="Worden A.Z."/>
            <person name="Robbens S."/>
            <person name="Partensky F."/>
            <person name="Degroeve S."/>
            <person name="Echeynie S."/>
            <person name="Cooke R."/>
            <person name="Saeys Y."/>
            <person name="Wuyts J."/>
            <person name="Jabbari K."/>
            <person name="Bowler C."/>
            <person name="Panaud O."/>
            <person name="Piegu B."/>
            <person name="Ball S.G."/>
            <person name="Ral J.-P."/>
            <person name="Bouget F.-Y."/>
            <person name="Piganeau G."/>
            <person name="De Baets B."/>
            <person name="Picard A."/>
            <person name="Delseny M."/>
            <person name="Demaille J."/>
            <person name="Van de Peer Y."/>
            <person name="Moreau H."/>
        </authorList>
    </citation>
    <scope>NUCLEOTIDE SEQUENCE [LARGE SCALE GENOMIC DNA]</scope>
    <source>
        <strain evidence="11 13">OTTH0595</strain>
    </source>
</reference>
<dbReference type="Pfam" id="PF04564">
    <property type="entry name" value="U-box"/>
    <property type="match status" value="1"/>
</dbReference>
<dbReference type="Gene3D" id="3.30.40.10">
    <property type="entry name" value="Zinc/RING finger domain, C3HC4 (zinc finger)"/>
    <property type="match status" value="1"/>
</dbReference>
<gene>
    <name evidence="12" type="ORF">BE221DRAFT_62199</name>
    <name evidence="11" type="ORF">OT_ostta01g02690</name>
</gene>
<reference evidence="11" key="2">
    <citation type="journal article" date="2014" name="BMC Genomics">
        <title>An improved genome of the model marine alga Ostreococcus tauri unfolds by assessing Illumina de novo assemblies.</title>
        <authorList>
            <person name="Blanc-Mathieu R."/>
            <person name="Verhelst B."/>
            <person name="Derelle E."/>
            <person name="Rombauts S."/>
            <person name="Bouget F.Y."/>
            <person name="Carre I."/>
            <person name="Chateau A."/>
            <person name="Eyre-Walker A."/>
            <person name="Grimsley N."/>
            <person name="Moreau H."/>
            <person name="Piegu B."/>
            <person name="Rivals E."/>
            <person name="Schackwitz W."/>
            <person name="Van de Peer Y."/>
            <person name="Piganeau G."/>
        </authorList>
    </citation>
    <scope>NUCLEOTIDE SEQUENCE</scope>
    <source>
        <strain evidence="11">RCC4221</strain>
    </source>
</reference>
<reference evidence="12" key="3">
    <citation type="submission" date="2017-04" db="EMBL/GenBank/DDBJ databases">
        <title>Population genomics of picophytoplankton unveils novel chromosome hypervariability.</title>
        <authorList>
            <consortium name="DOE Joint Genome Institute"/>
            <person name="Blanc-Mathieu R."/>
            <person name="Krasovec M."/>
            <person name="Hebrard M."/>
            <person name="Yau S."/>
            <person name="Desgranges E."/>
            <person name="Martin J."/>
            <person name="Schackwitz W."/>
            <person name="Kuo A."/>
            <person name="Salin G."/>
            <person name="Donnadieu C."/>
            <person name="Desdevises Y."/>
            <person name="Sanchez-Ferandin S."/>
            <person name="Moreau H."/>
            <person name="Rivals E."/>
            <person name="Grigoriev I.V."/>
            <person name="Grimsley N."/>
            <person name="Eyre-Walker A."/>
            <person name="Piganeau G."/>
        </authorList>
    </citation>
    <scope>NUCLEOTIDE SEQUENCE [LARGE SCALE GENOMIC DNA]</scope>
    <source>
        <strain evidence="12">RCC 1115</strain>
    </source>
</reference>
<feature type="repeat" description="TPR" evidence="9">
    <location>
        <begin position="3"/>
        <end position="36"/>
    </location>
</feature>
<dbReference type="Proteomes" id="UP000195557">
    <property type="component" value="Unassembled WGS sequence"/>
</dbReference>
<evidence type="ECO:0000256" key="3">
    <source>
        <dbReference type="ARBA" id="ARBA00022679"/>
    </source>
</evidence>
<evidence type="ECO:0000256" key="8">
    <source>
        <dbReference type="ARBA" id="ARBA00044543"/>
    </source>
</evidence>
<sequence>MDAGALKSRGNELYQRGKFGAAIEAYTEAITCDPRWTALYVNRALCHMKKREWSCVKRDCETALHFDRNNVKALYMLGLALIADKKFTDAAKSLTRALEEARESGDVIQDDVWRELARAKYLEWELLASDRDRRYSNLESSVRAIWSSLGAENADTMREVMSCARAPDDRSSEPPDAFCCKLTFEVFRDPVIAPSGHSYEKFAILQHLKISKFDPITREPLKPEQLIPNVNLRNAAHAWLSNHAWAFADIVRPNAPLE</sequence>
<dbReference type="GO" id="GO:0061630">
    <property type="term" value="F:ubiquitin protein ligase activity"/>
    <property type="evidence" value="ECO:0007669"/>
    <property type="project" value="UniProtKB-EC"/>
</dbReference>
<protein>
    <recommendedName>
        <fullName evidence="7">E3 ubiquitin-protein ligase CHIP</fullName>
        <ecNumber evidence="2">2.3.2.27</ecNumber>
    </recommendedName>
    <alternativeName>
        <fullName evidence="8">RING-type E3 ubiquitin transferase CHIP</fullName>
    </alternativeName>
</protein>
<dbReference type="EMBL" id="KZ155838">
    <property type="protein sequence ID" value="OUS42680.1"/>
    <property type="molecule type" value="Genomic_DNA"/>
</dbReference>
<evidence type="ECO:0000256" key="4">
    <source>
        <dbReference type="ARBA" id="ARBA00022737"/>
    </source>
</evidence>
<proteinExistence type="predicted"/>
<dbReference type="GO" id="GO:0043161">
    <property type="term" value="P:proteasome-mediated ubiquitin-dependent protein catabolic process"/>
    <property type="evidence" value="ECO:0007669"/>
    <property type="project" value="TreeGrafter"/>
</dbReference>
<comment type="catalytic activity">
    <reaction evidence="1">
        <text>S-ubiquitinyl-[E2 ubiquitin-conjugating enzyme]-L-cysteine + [acceptor protein]-L-lysine = [E2 ubiquitin-conjugating enzyme]-L-cysteine + N(6)-ubiquitinyl-[acceptor protein]-L-lysine.</text>
        <dbReference type="EC" id="2.3.2.27"/>
    </reaction>
</comment>
<evidence type="ECO:0000313" key="13">
    <source>
        <dbReference type="Proteomes" id="UP000009170"/>
    </source>
</evidence>
<accession>A0A090N2Q6</accession>
<dbReference type="AlphaFoldDB" id="A0A090N2Q6"/>
<dbReference type="InParanoid" id="A0A090N2Q6"/>
<keyword evidence="3" id="KW-0808">Transferase</keyword>
<dbReference type="InterPro" id="IPR003613">
    <property type="entry name" value="Ubox_domain"/>
</dbReference>
<dbReference type="InterPro" id="IPR019734">
    <property type="entry name" value="TPR_rpt"/>
</dbReference>
<dbReference type="PROSITE" id="PS50005">
    <property type="entry name" value="TPR"/>
    <property type="match status" value="1"/>
</dbReference>
<evidence type="ECO:0000256" key="5">
    <source>
        <dbReference type="ARBA" id="ARBA00022786"/>
    </source>
</evidence>
<dbReference type="UniPathway" id="UPA00143"/>
<evidence type="ECO:0000259" key="10">
    <source>
        <dbReference type="PROSITE" id="PS51698"/>
    </source>
</evidence>
<dbReference type="InterPro" id="IPR013083">
    <property type="entry name" value="Znf_RING/FYVE/PHD"/>
</dbReference>
<dbReference type="OrthoDB" id="629492at2759"/>
<dbReference type="SMART" id="SM00504">
    <property type="entry name" value="Ubox"/>
    <property type="match status" value="1"/>
</dbReference>
<dbReference type="Proteomes" id="UP000009170">
    <property type="component" value="Unassembled WGS sequence"/>
</dbReference>
<dbReference type="SMART" id="SM00028">
    <property type="entry name" value="TPR"/>
    <property type="match status" value="3"/>
</dbReference>
<dbReference type="SUPFAM" id="SSF48452">
    <property type="entry name" value="TPR-like"/>
    <property type="match status" value="1"/>
</dbReference>
<dbReference type="PANTHER" id="PTHR46803">
    <property type="entry name" value="E3 UBIQUITIN-PROTEIN LIGASE CHIP"/>
    <property type="match status" value="1"/>
</dbReference>
<dbReference type="GO" id="GO:0000209">
    <property type="term" value="P:protein polyubiquitination"/>
    <property type="evidence" value="ECO:0007669"/>
    <property type="project" value="TreeGrafter"/>
</dbReference>
<dbReference type="InterPro" id="IPR045202">
    <property type="entry name" value="CHIP_RING-Ubox"/>
</dbReference>
<dbReference type="InterPro" id="IPR011990">
    <property type="entry name" value="TPR-like_helical_dom_sf"/>
</dbReference>
<evidence type="ECO:0000256" key="9">
    <source>
        <dbReference type="PROSITE-ProRule" id="PRU00339"/>
    </source>
</evidence>
<dbReference type="PANTHER" id="PTHR46803:SF2">
    <property type="entry name" value="E3 UBIQUITIN-PROTEIN LIGASE CHIP"/>
    <property type="match status" value="1"/>
</dbReference>
<evidence type="ECO:0000256" key="1">
    <source>
        <dbReference type="ARBA" id="ARBA00000900"/>
    </source>
</evidence>
<keyword evidence="6 9" id="KW-0802">TPR repeat</keyword>
<name>A0A090N2Q6_OSTTA</name>
<feature type="domain" description="U-box" evidence="10">
    <location>
        <begin position="173"/>
        <end position="246"/>
    </location>
</feature>